<evidence type="ECO:0000256" key="1">
    <source>
        <dbReference type="ARBA" id="ARBA00005051"/>
    </source>
</evidence>
<evidence type="ECO:0000256" key="5">
    <source>
        <dbReference type="ARBA" id="ARBA00022679"/>
    </source>
</evidence>
<gene>
    <name evidence="14" type="primary">folK_1</name>
    <name evidence="14" type="ORF">Pan44_11050</name>
</gene>
<keyword evidence="8" id="KW-0067">ATP-binding</keyword>
<keyword evidence="9" id="KW-0289">Folate biosynthesis</keyword>
<dbReference type="RefSeq" id="WP_145028006.1">
    <property type="nucleotide sequence ID" value="NZ_CP036271.1"/>
</dbReference>
<evidence type="ECO:0000259" key="13">
    <source>
        <dbReference type="Pfam" id="PF01288"/>
    </source>
</evidence>
<dbReference type="SUPFAM" id="SSF55083">
    <property type="entry name" value="6-hydroxymethyl-7,8-dihydropterin pyrophosphokinase, HPPK"/>
    <property type="match status" value="1"/>
</dbReference>
<evidence type="ECO:0000256" key="10">
    <source>
        <dbReference type="ARBA" id="ARBA00029409"/>
    </source>
</evidence>
<dbReference type="PANTHER" id="PTHR43071:SF1">
    <property type="entry name" value="2-AMINO-4-HYDROXY-6-HYDROXYMETHYLDIHYDROPTERIDINE PYROPHOSPHOKINASE"/>
    <property type="match status" value="1"/>
</dbReference>
<evidence type="ECO:0000313" key="15">
    <source>
        <dbReference type="Proteomes" id="UP000315700"/>
    </source>
</evidence>
<evidence type="ECO:0000256" key="8">
    <source>
        <dbReference type="ARBA" id="ARBA00022840"/>
    </source>
</evidence>
<keyword evidence="5 14" id="KW-0808">Transferase</keyword>
<dbReference type="InParanoid" id="A0A517SAD0"/>
<organism evidence="14 15">
    <name type="scientific">Caulifigura coniformis</name>
    <dbReference type="NCBI Taxonomy" id="2527983"/>
    <lineage>
        <taxon>Bacteria</taxon>
        <taxon>Pseudomonadati</taxon>
        <taxon>Planctomycetota</taxon>
        <taxon>Planctomycetia</taxon>
        <taxon>Planctomycetales</taxon>
        <taxon>Planctomycetaceae</taxon>
        <taxon>Caulifigura</taxon>
    </lineage>
</organism>
<evidence type="ECO:0000256" key="7">
    <source>
        <dbReference type="ARBA" id="ARBA00022777"/>
    </source>
</evidence>
<dbReference type="AlphaFoldDB" id="A0A517SAD0"/>
<keyword evidence="7 14" id="KW-0418">Kinase</keyword>
<dbReference type="NCBIfam" id="TIGR01498">
    <property type="entry name" value="folK"/>
    <property type="match status" value="1"/>
</dbReference>
<evidence type="ECO:0000256" key="12">
    <source>
        <dbReference type="ARBA" id="ARBA00033413"/>
    </source>
</evidence>
<dbReference type="OrthoDB" id="9808041at2"/>
<evidence type="ECO:0000256" key="11">
    <source>
        <dbReference type="ARBA" id="ARBA00029766"/>
    </source>
</evidence>
<evidence type="ECO:0000256" key="6">
    <source>
        <dbReference type="ARBA" id="ARBA00022741"/>
    </source>
</evidence>
<evidence type="ECO:0000256" key="3">
    <source>
        <dbReference type="ARBA" id="ARBA00013253"/>
    </source>
</evidence>
<name>A0A517SAD0_9PLAN</name>
<comment type="function">
    <text evidence="10">Catalyzes the transfer of pyrophosphate from adenosine triphosphate (ATP) to 6-hydroxymethyl-7,8-dihydropterin, an enzymatic step in folate biosynthesis pathway.</text>
</comment>
<proteinExistence type="inferred from homology"/>
<evidence type="ECO:0000313" key="14">
    <source>
        <dbReference type="EMBL" id="QDT53090.1"/>
    </source>
</evidence>
<dbReference type="Gene3D" id="3.30.70.560">
    <property type="entry name" value="7,8-Dihydro-6-hydroxymethylpterin-pyrophosphokinase HPPK"/>
    <property type="match status" value="1"/>
</dbReference>
<dbReference type="EC" id="2.7.6.3" evidence="3"/>
<accession>A0A517SAD0</accession>
<dbReference type="Proteomes" id="UP000315700">
    <property type="component" value="Chromosome"/>
</dbReference>
<evidence type="ECO:0000256" key="2">
    <source>
        <dbReference type="ARBA" id="ARBA00005810"/>
    </source>
</evidence>
<keyword evidence="6" id="KW-0547">Nucleotide-binding</keyword>
<dbReference type="UniPathway" id="UPA00077">
    <property type="reaction ID" value="UER00155"/>
</dbReference>
<dbReference type="GO" id="GO:0046656">
    <property type="term" value="P:folic acid biosynthetic process"/>
    <property type="evidence" value="ECO:0007669"/>
    <property type="project" value="UniProtKB-KW"/>
</dbReference>
<dbReference type="GO" id="GO:0003848">
    <property type="term" value="F:2-amino-4-hydroxy-6-hydroxymethyldihydropteridine diphosphokinase activity"/>
    <property type="evidence" value="ECO:0007669"/>
    <property type="project" value="UniProtKB-EC"/>
</dbReference>
<evidence type="ECO:0000256" key="9">
    <source>
        <dbReference type="ARBA" id="ARBA00022909"/>
    </source>
</evidence>
<keyword evidence="15" id="KW-1185">Reference proteome</keyword>
<comment type="similarity">
    <text evidence="2">Belongs to the HPPK family.</text>
</comment>
<dbReference type="GO" id="GO:0046654">
    <property type="term" value="P:tetrahydrofolate biosynthetic process"/>
    <property type="evidence" value="ECO:0007669"/>
    <property type="project" value="UniProtKB-UniPathway"/>
</dbReference>
<dbReference type="InterPro" id="IPR035907">
    <property type="entry name" value="Hppk_sf"/>
</dbReference>
<reference evidence="14 15" key="1">
    <citation type="submission" date="2019-02" db="EMBL/GenBank/DDBJ databases">
        <title>Deep-cultivation of Planctomycetes and their phenomic and genomic characterization uncovers novel biology.</title>
        <authorList>
            <person name="Wiegand S."/>
            <person name="Jogler M."/>
            <person name="Boedeker C."/>
            <person name="Pinto D."/>
            <person name="Vollmers J."/>
            <person name="Rivas-Marin E."/>
            <person name="Kohn T."/>
            <person name="Peeters S.H."/>
            <person name="Heuer A."/>
            <person name="Rast P."/>
            <person name="Oberbeckmann S."/>
            <person name="Bunk B."/>
            <person name="Jeske O."/>
            <person name="Meyerdierks A."/>
            <person name="Storesund J.E."/>
            <person name="Kallscheuer N."/>
            <person name="Luecker S."/>
            <person name="Lage O.M."/>
            <person name="Pohl T."/>
            <person name="Merkel B.J."/>
            <person name="Hornburger P."/>
            <person name="Mueller R.-W."/>
            <person name="Bruemmer F."/>
            <person name="Labrenz M."/>
            <person name="Spormann A.M."/>
            <person name="Op den Camp H."/>
            <person name="Overmann J."/>
            <person name="Amann R."/>
            <person name="Jetten M.S.M."/>
            <person name="Mascher T."/>
            <person name="Medema M.H."/>
            <person name="Devos D.P."/>
            <person name="Kaster A.-K."/>
            <person name="Ovreas L."/>
            <person name="Rohde M."/>
            <person name="Galperin M.Y."/>
            <person name="Jogler C."/>
        </authorList>
    </citation>
    <scope>NUCLEOTIDE SEQUENCE [LARGE SCALE GENOMIC DNA]</scope>
    <source>
        <strain evidence="14 15">Pan44</strain>
    </source>
</reference>
<dbReference type="KEGG" id="ccos:Pan44_11050"/>
<dbReference type="GO" id="GO:0016301">
    <property type="term" value="F:kinase activity"/>
    <property type="evidence" value="ECO:0007669"/>
    <property type="project" value="UniProtKB-KW"/>
</dbReference>
<dbReference type="InterPro" id="IPR000550">
    <property type="entry name" value="Hppk"/>
</dbReference>
<dbReference type="Pfam" id="PF01288">
    <property type="entry name" value="HPPK"/>
    <property type="match status" value="1"/>
</dbReference>
<dbReference type="PANTHER" id="PTHR43071">
    <property type="entry name" value="2-AMINO-4-HYDROXY-6-HYDROXYMETHYLDIHYDROPTERIDINE PYROPHOSPHOKINASE"/>
    <property type="match status" value="1"/>
</dbReference>
<evidence type="ECO:0000256" key="4">
    <source>
        <dbReference type="ARBA" id="ARBA00016218"/>
    </source>
</evidence>
<dbReference type="EMBL" id="CP036271">
    <property type="protein sequence ID" value="QDT53090.1"/>
    <property type="molecule type" value="Genomic_DNA"/>
</dbReference>
<sequence>MTSSPGPDPAGLSTGIVVVMLGSNIAPERNLPAAVGELSGMGRILAVSSVWQTAAVGDTTQADFCNAAVLLETASNPIEFLRHLNEIEARLGRVRDPRNKNAARTIDLDLAVVPGPPQSVAGKALPDPDIAERVFLAIPLSEVLPSFQLPDGRPITEVASLLQERDAEKLRLRPRPDIRLAR</sequence>
<comment type="pathway">
    <text evidence="1">Cofactor biosynthesis; tetrahydrofolate biosynthesis; 2-amino-4-hydroxy-6-hydroxymethyl-7,8-dihydropteridine diphosphate from 7,8-dihydroneopterin triphosphate: step 4/4.</text>
</comment>
<dbReference type="CDD" id="cd00483">
    <property type="entry name" value="HPPK"/>
    <property type="match status" value="1"/>
</dbReference>
<protein>
    <recommendedName>
        <fullName evidence="4">2-amino-4-hydroxy-6-hydroxymethyldihydropteridine pyrophosphokinase</fullName>
        <ecNumber evidence="3">2.7.6.3</ecNumber>
    </recommendedName>
    <alternativeName>
        <fullName evidence="11">6-hydroxymethyl-7,8-dihydropterin pyrophosphokinase</fullName>
    </alternativeName>
    <alternativeName>
        <fullName evidence="12">7,8-dihydro-6-hydroxymethylpterin-pyrophosphokinase</fullName>
    </alternativeName>
</protein>
<feature type="domain" description="7,8-dihydro-6-hydroxymethylpterin-pyrophosphokinase" evidence="13">
    <location>
        <begin position="19"/>
        <end position="144"/>
    </location>
</feature>
<dbReference type="GO" id="GO:0005524">
    <property type="term" value="F:ATP binding"/>
    <property type="evidence" value="ECO:0007669"/>
    <property type="project" value="UniProtKB-KW"/>
</dbReference>